<evidence type="ECO:0000256" key="2">
    <source>
        <dbReference type="SAM" id="Phobius"/>
    </source>
</evidence>
<gene>
    <name evidence="3" type="ORF">ESP50_14345</name>
</gene>
<evidence type="ECO:0000256" key="1">
    <source>
        <dbReference type="SAM" id="MobiDB-lite"/>
    </source>
</evidence>
<proteinExistence type="predicted"/>
<feature type="transmembrane region" description="Helical" evidence="2">
    <location>
        <begin position="323"/>
        <end position="342"/>
    </location>
</feature>
<dbReference type="EMBL" id="SDPM01000008">
    <property type="protein sequence ID" value="RXZ85664.1"/>
    <property type="molecule type" value="Genomic_DNA"/>
</dbReference>
<reference evidence="3 4" key="1">
    <citation type="submission" date="2019-01" db="EMBL/GenBank/DDBJ databases">
        <title>Agromyces.</title>
        <authorList>
            <person name="Li J."/>
        </authorList>
    </citation>
    <scope>NUCLEOTIDE SEQUENCE [LARGE SCALE GENOMIC DNA]</scope>
    <source>
        <strain evidence="3 4">DSM 23870</strain>
    </source>
</reference>
<keyword evidence="2" id="KW-0472">Membrane</keyword>
<keyword evidence="2" id="KW-1133">Transmembrane helix</keyword>
<sequence length="413" mass="43078">MVGECGADPQGRCRCLAGRLCGDDHPHSVGGRAVGLARRRPRESGRGRNSATPTLDVGIHMFLLHSRRGHAFAAFLGGLVLTAALASPALAAGSDEPAGVRWSVTPADASASDARTTIEHTLDPGESRDDYIAVRNVSDQPVVFELTAADGFSTRTGRFDILPAGEESVDAGTWITLPDTVTVEGGATAIVPFTIAVPRLAQPGDHAAGITASVFSVQSAEDGTAIGVDSRVGVRVLTRVSGEVRPEVAIEALRGEYITAWNPLRPGTVNVTFDVVNLGNTIVRASGAVDVGGQSMTYPQPGSDVPELLPGETRTMTVAVNDVWPLFVVAAHATVGATAVTLDGTRSDLSPVTAEASVAAVPWPQLIVLLGAALLLGAVISARRRSRRRVAQLVEEAREHGRQDALSLPTNTH</sequence>
<feature type="region of interest" description="Disordered" evidence="1">
    <location>
        <begin position="31"/>
        <end position="52"/>
    </location>
</feature>
<name>A0A4Q2M1A5_9MICO</name>
<comment type="caution">
    <text evidence="3">The sequence shown here is derived from an EMBL/GenBank/DDBJ whole genome shotgun (WGS) entry which is preliminary data.</text>
</comment>
<accession>A0A4Q2M1A5</accession>
<feature type="transmembrane region" description="Helical" evidence="2">
    <location>
        <begin position="71"/>
        <end position="92"/>
    </location>
</feature>
<dbReference type="OrthoDB" id="4336304at2"/>
<dbReference type="Proteomes" id="UP000292686">
    <property type="component" value="Unassembled WGS sequence"/>
</dbReference>
<keyword evidence="2" id="KW-0812">Transmembrane</keyword>
<dbReference type="AlphaFoldDB" id="A0A4Q2M1A5"/>
<protein>
    <submittedName>
        <fullName evidence="3">DUF916 domain-containing protein</fullName>
    </submittedName>
</protein>
<evidence type="ECO:0000313" key="3">
    <source>
        <dbReference type="EMBL" id="RXZ85664.1"/>
    </source>
</evidence>
<feature type="transmembrane region" description="Helical" evidence="2">
    <location>
        <begin position="362"/>
        <end position="382"/>
    </location>
</feature>
<evidence type="ECO:0000313" key="4">
    <source>
        <dbReference type="Proteomes" id="UP000292686"/>
    </source>
</evidence>
<organism evidence="3 4">
    <name type="scientific">Agromyces atrinae</name>
    <dbReference type="NCBI Taxonomy" id="592376"/>
    <lineage>
        <taxon>Bacteria</taxon>
        <taxon>Bacillati</taxon>
        <taxon>Actinomycetota</taxon>
        <taxon>Actinomycetes</taxon>
        <taxon>Micrococcales</taxon>
        <taxon>Microbacteriaceae</taxon>
        <taxon>Agromyces</taxon>
    </lineage>
</organism>
<keyword evidence="4" id="KW-1185">Reference proteome</keyword>